<dbReference type="FunFam" id="1.20.58.530:FF:000001">
    <property type="entry name" value="Myosin heavy chain"/>
    <property type="match status" value="1"/>
</dbReference>
<keyword evidence="5 10" id="KW-0175">Coiled coil</keyword>
<evidence type="ECO:0000256" key="9">
    <source>
        <dbReference type="PROSITE-ProRule" id="PRU00782"/>
    </source>
</evidence>
<dbReference type="InterPro" id="IPR014751">
    <property type="entry name" value="XRCC4-like_C"/>
</dbReference>
<keyword evidence="2 9" id="KW-0547">Nucleotide-binding</keyword>
<dbReference type="GO" id="GO:0051015">
    <property type="term" value="F:actin filament binding"/>
    <property type="evidence" value="ECO:0007669"/>
    <property type="project" value="InterPro"/>
</dbReference>
<dbReference type="Proteomes" id="UP000031036">
    <property type="component" value="Unassembled WGS sequence"/>
</dbReference>
<dbReference type="Gene3D" id="4.10.270.10">
    <property type="entry name" value="Myosin, subunit A"/>
    <property type="match status" value="1"/>
</dbReference>
<feature type="binding site" evidence="9">
    <location>
        <begin position="297"/>
        <end position="304"/>
    </location>
    <ligand>
        <name>ATP</name>
        <dbReference type="ChEBI" id="CHEBI:30616"/>
    </ligand>
</feature>
<dbReference type="Gene3D" id="2.30.30.360">
    <property type="entry name" value="Myosin S1 fragment, N-terminal"/>
    <property type="match status" value="1"/>
</dbReference>
<dbReference type="CDD" id="cd01377">
    <property type="entry name" value="MYSc_class_II"/>
    <property type="match status" value="1"/>
</dbReference>
<dbReference type="Gene3D" id="6.20.240.20">
    <property type="match status" value="1"/>
</dbReference>
<dbReference type="Gene3D" id="1.20.5.340">
    <property type="match status" value="2"/>
</dbReference>
<feature type="compositionally biased region" description="Basic and acidic residues" evidence="11">
    <location>
        <begin position="1136"/>
        <end position="1155"/>
    </location>
</feature>
<feature type="coiled-coil region" evidence="10">
    <location>
        <begin position="1936"/>
        <end position="2104"/>
    </location>
</feature>
<dbReference type="FunFam" id="2.30.30.360:FF:000001">
    <property type="entry name" value="Myosin heavy chain"/>
    <property type="match status" value="1"/>
</dbReference>
<dbReference type="Gene3D" id="1.20.58.530">
    <property type="match status" value="1"/>
</dbReference>
<feature type="coiled-coil region" evidence="10">
    <location>
        <begin position="1535"/>
        <end position="1893"/>
    </location>
</feature>
<evidence type="ECO:0000313" key="15">
    <source>
        <dbReference type="Proteomes" id="UP000031036"/>
    </source>
</evidence>
<comment type="similarity">
    <text evidence="1 9">Belongs to the TRAFAC class myosin-kinesin ATPase superfamily. Myosin family.</text>
</comment>
<evidence type="ECO:0000256" key="2">
    <source>
        <dbReference type="ARBA" id="ARBA00022741"/>
    </source>
</evidence>
<dbReference type="SUPFAM" id="SSF57997">
    <property type="entry name" value="Tropomyosin"/>
    <property type="match status" value="1"/>
</dbReference>
<name>A0A0B2VMX1_TOXCA</name>
<feature type="region of interest" description="Disordered" evidence="11">
    <location>
        <begin position="1136"/>
        <end position="1237"/>
    </location>
</feature>
<dbReference type="GO" id="GO:0007015">
    <property type="term" value="P:actin filament organization"/>
    <property type="evidence" value="ECO:0007669"/>
    <property type="project" value="TreeGrafter"/>
</dbReference>
<dbReference type="PANTHER" id="PTHR13140">
    <property type="entry name" value="MYOSIN"/>
    <property type="match status" value="1"/>
</dbReference>
<protein>
    <submittedName>
        <fullName evidence="14">Myosin-4</fullName>
    </submittedName>
</protein>
<gene>
    <name evidence="14" type="primary">unc-54</name>
    <name evidence="14" type="ORF">Tcan_05507</name>
</gene>
<dbReference type="SUPFAM" id="SSF52540">
    <property type="entry name" value="P-loop containing nucleoside triphosphate hydrolases"/>
    <property type="match status" value="3"/>
</dbReference>
<reference evidence="14 15" key="1">
    <citation type="submission" date="2014-11" db="EMBL/GenBank/DDBJ databases">
        <title>Genetic blueprint of the zoonotic pathogen Toxocara canis.</title>
        <authorList>
            <person name="Zhu X.-Q."/>
            <person name="Korhonen P.K."/>
            <person name="Cai H."/>
            <person name="Young N.D."/>
            <person name="Nejsum P."/>
            <person name="von Samson-Himmelstjerna G."/>
            <person name="Boag P.R."/>
            <person name="Tan P."/>
            <person name="Li Q."/>
            <person name="Min J."/>
            <person name="Yang Y."/>
            <person name="Wang X."/>
            <person name="Fang X."/>
            <person name="Hall R.S."/>
            <person name="Hofmann A."/>
            <person name="Sternberg P.W."/>
            <person name="Jex A.R."/>
            <person name="Gasser R.B."/>
        </authorList>
    </citation>
    <scope>NUCLEOTIDE SEQUENCE [LARGE SCALE GENOMIC DNA]</scope>
    <source>
        <strain evidence="14">PN_DK_2014</strain>
    </source>
</reference>
<evidence type="ECO:0000313" key="14">
    <source>
        <dbReference type="EMBL" id="KHN82395.1"/>
    </source>
</evidence>
<dbReference type="Pfam" id="PF00063">
    <property type="entry name" value="Myosin_head"/>
    <property type="match status" value="2"/>
</dbReference>
<keyword evidence="15" id="KW-1185">Reference proteome</keyword>
<evidence type="ECO:0000256" key="10">
    <source>
        <dbReference type="SAM" id="Coils"/>
    </source>
</evidence>
<dbReference type="OMA" id="KAGVCQN"/>
<feature type="compositionally biased region" description="Basic and acidic residues" evidence="11">
    <location>
        <begin position="1173"/>
        <end position="1237"/>
    </location>
</feature>
<keyword evidence="8 9" id="KW-0009">Actin-binding</keyword>
<dbReference type="InterPro" id="IPR008989">
    <property type="entry name" value="Myosin_S1_N"/>
</dbReference>
<dbReference type="GO" id="GO:0005516">
    <property type="term" value="F:calmodulin binding"/>
    <property type="evidence" value="ECO:0007669"/>
    <property type="project" value="UniProtKB-KW"/>
</dbReference>
<dbReference type="EMBL" id="JPKZ01001376">
    <property type="protein sequence ID" value="KHN82395.1"/>
    <property type="molecule type" value="Genomic_DNA"/>
</dbReference>
<dbReference type="PROSITE" id="PS51456">
    <property type="entry name" value="MYOSIN_MOTOR"/>
    <property type="match status" value="2"/>
</dbReference>
<evidence type="ECO:0000256" key="6">
    <source>
        <dbReference type="ARBA" id="ARBA00023123"/>
    </source>
</evidence>
<accession>A0A0B2VMX1</accession>
<dbReference type="Pfam" id="PF02736">
    <property type="entry name" value="Myosin_N"/>
    <property type="match status" value="1"/>
</dbReference>
<dbReference type="Pfam" id="PF01576">
    <property type="entry name" value="Myosin_tail_1"/>
    <property type="match status" value="1"/>
</dbReference>
<dbReference type="GO" id="GO:0005524">
    <property type="term" value="F:ATP binding"/>
    <property type="evidence" value="ECO:0007669"/>
    <property type="project" value="UniProtKB-UniRule"/>
</dbReference>
<feature type="domain" description="Myosin motor" evidence="12">
    <location>
        <begin position="204"/>
        <end position="959"/>
    </location>
</feature>
<dbReference type="STRING" id="6265.A0A0B2VMX1"/>
<dbReference type="FunFam" id="1.20.120.720:FF:000001">
    <property type="entry name" value="Myosin heavy chain, muscle"/>
    <property type="match status" value="1"/>
</dbReference>
<dbReference type="PROSITE" id="PS51844">
    <property type="entry name" value="SH3_LIKE"/>
    <property type="match status" value="1"/>
</dbReference>
<dbReference type="InterPro" id="IPR036961">
    <property type="entry name" value="Kinesin_motor_dom_sf"/>
</dbReference>
<dbReference type="GO" id="GO:0016459">
    <property type="term" value="C:myosin complex"/>
    <property type="evidence" value="ECO:0007669"/>
    <property type="project" value="UniProtKB-KW"/>
</dbReference>
<evidence type="ECO:0000256" key="4">
    <source>
        <dbReference type="ARBA" id="ARBA00022860"/>
    </source>
</evidence>
<dbReference type="GO" id="GO:0000146">
    <property type="term" value="F:microfilament motor activity"/>
    <property type="evidence" value="ECO:0007669"/>
    <property type="project" value="TreeGrafter"/>
</dbReference>
<evidence type="ECO:0000256" key="11">
    <source>
        <dbReference type="SAM" id="MobiDB-lite"/>
    </source>
</evidence>
<evidence type="ECO:0000256" key="3">
    <source>
        <dbReference type="ARBA" id="ARBA00022840"/>
    </source>
</evidence>
<dbReference type="GO" id="GO:0005863">
    <property type="term" value="C:striated muscle myosin thick filament"/>
    <property type="evidence" value="ECO:0007669"/>
    <property type="project" value="UniProtKB-ARBA"/>
</dbReference>
<evidence type="ECO:0000259" key="13">
    <source>
        <dbReference type="PROSITE" id="PS51844"/>
    </source>
</evidence>
<feature type="compositionally biased region" description="Polar residues" evidence="11">
    <location>
        <begin position="1156"/>
        <end position="1171"/>
    </location>
</feature>
<dbReference type="Gene3D" id="1.20.5.370">
    <property type="match status" value="2"/>
</dbReference>
<evidence type="ECO:0000259" key="12">
    <source>
        <dbReference type="PROSITE" id="PS51456"/>
    </source>
</evidence>
<dbReference type="InterPro" id="IPR027417">
    <property type="entry name" value="P-loop_NTPase"/>
</dbReference>
<evidence type="ECO:0000256" key="1">
    <source>
        <dbReference type="ARBA" id="ARBA00008314"/>
    </source>
</evidence>
<feature type="coiled-coil region" evidence="10">
    <location>
        <begin position="1023"/>
        <end position="1113"/>
    </location>
</feature>
<dbReference type="Gene3D" id="1.10.10.820">
    <property type="match status" value="1"/>
</dbReference>
<keyword evidence="4" id="KW-0112">Calmodulin-binding</keyword>
<organism evidence="14 15">
    <name type="scientific">Toxocara canis</name>
    <name type="common">Canine roundworm</name>
    <dbReference type="NCBI Taxonomy" id="6265"/>
    <lineage>
        <taxon>Eukaryota</taxon>
        <taxon>Metazoa</taxon>
        <taxon>Ecdysozoa</taxon>
        <taxon>Nematoda</taxon>
        <taxon>Chromadorea</taxon>
        <taxon>Rhabditida</taxon>
        <taxon>Spirurina</taxon>
        <taxon>Ascaridomorpha</taxon>
        <taxon>Ascaridoidea</taxon>
        <taxon>Toxocaridae</taxon>
        <taxon>Toxocara</taxon>
    </lineage>
</organism>
<dbReference type="SMART" id="SM00242">
    <property type="entry name" value="MYSc"/>
    <property type="match status" value="1"/>
</dbReference>
<dbReference type="PRINTS" id="PR00193">
    <property type="entry name" value="MYOSINHEAVY"/>
</dbReference>
<comment type="caution">
    <text evidence="9">Lacks conserved residue(s) required for the propagation of feature annotation.</text>
</comment>
<feature type="region of interest" description="Disordered" evidence="11">
    <location>
        <begin position="1427"/>
        <end position="1448"/>
    </location>
</feature>
<dbReference type="InterPro" id="IPR004009">
    <property type="entry name" value="SH3_Myosin"/>
</dbReference>
<proteinExistence type="inferred from homology"/>
<keyword evidence="6 9" id="KW-0518">Myosin</keyword>
<keyword evidence="3 9" id="KW-0067">ATP-binding</keyword>
<feature type="region of interest" description="Actin-binding" evidence="9">
    <location>
        <begin position="834"/>
        <end position="856"/>
    </location>
</feature>
<dbReference type="FunFam" id="1.20.5.370:FF:000008">
    <property type="entry name" value="Myosin heavy chain"/>
    <property type="match status" value="1"/>
</dbReference>
<dbReference type="SUPFAM" id="SSF90257">
    <property type="entry name" value="Myosin rod fragments"/>
    <property type="match status" value="4"/>
</dbReference>
<evidence type="ECO:0000256" key="8">
    <source>
        <dbReference type="ARBA" id="ARBA00023203"/>
    </source>
</evidence>
<dbReference type="Gene3D" id="3.40.850.10">
    <property type="entry name" value="Kinesin motor domain"/>
    <property type="match status" value="3"/>
</dbReference>
<evidence type="ECO:0000256" key="5">
    <source>
        <dbReference type="ARBA" id="ARBA00023054"/>
    </source>
</evidence>
<dbReference type="InterPro" id="IPR002928">
    <property type="entry name" value="Myosin_tail"/>
</dbReference>
<feature type="binding site" evidence="9">
    <location>
        <begin position="175"/>
        <end position="182"/>
    </location>
    <ligand>
        <name>ATP</name>
        <dbReference type="ChEBI" id="CHEBI:30616"/>
    </ligand>
</feature>
<evidence type="ECO:0000256" key="7">
    <source>
        <dbReference type="ARBA" id="ARBA00023175"/>
    </source>
</evidence>
<dbReference type="Gene3D" id="1.20.120.720">
    <property type="entry name" value="Myosin VI head, motor domain, U50 subdomain"/>
    <property type="match status" value="1"/>
</dbReference>
<dbReference type="FunFam" id="1.10.10.820:FF:000001">
    <property type="entry name" value="Myosin heavy chain"/>
    <property type="match status" value="1"/>
</dbReference>
<keyword evidence="7 9" id="KW-0505">Motor protein</keyword>
<comment type="caution">
    <text evidence="14">The sequence shown here is derived from an EMBL/GenBank/DDBJ whole genome shotgun (WGS) entry which is preliminary data.</text>
</comment>
<feature type="domain" description="Myosin N-terminal SH3-like" evidence="13">
    <location>
        <begin position="30"/>
        <end position="78"/>
    </location>
</feature>
<sequence length="2123" mass="243271">MSVENEKDPGWQYLRLSREQITQDQSAPYDSKKDCWIPDKEEGFVAAQIVSTKGDQVTVTVKGTEKTLKKDLIAQMNPPKFEKTEDMSNLTILNDACVLHNLRARYSAMLIYTYSGLFCVVINPYKRLPIYTDSVARMFMGKRRNEMPPHLFAVSDEAYRNMIQNHENQSMLITGESGAGKTENTKKKTLKKDLIAQMNPPKFEKTEDMSNLTILNDACVLHNLRARYSAMLIYTYSGLFCVVINPYKRLPIYTDSVARMFMGKRRNEMPPHLFAVSDEAYRNMIQNHENQSMLITGESGAGKTENTKKVIAYFASVGASQTEAAAGGTSADGKKKVTLEDQIVQTNPVLEAFGNARTVIAYFASVGASQTEAAAGGTSADGKKKVTLEDQIVQTNPVLEAFGNARTVRNNNSSRFGKFIRIHFSKHGKVASCDIEHYLLEKSRVIRQAPGERCYHIFYQMTSDYKPELKPALLLDRPMRDYWFVAQAELTVDGMNDTEEFQLTDEAFDILHFSPEEKMNCYRLMSAHMHIGIMKFKQRPREEQAEPDGTDEAEKAAQMYGVDTEELLKSFTHPRVKVGTEWVNKGQNVEQVTWAVGAMGKAIYARVFNWLVKKCNNTLDQKGIPRDYFIGVLDIAGFEIFDFNSFEQLWINFVNEKLQQFFNHHMFVLEQEEYAREGIEWTFIDFGLDLQACIELIEKPMGIISMLDEECIVPKATDMTLAQKLNEQHLGKHPNFEKPKPPKGKQAEAHFAMRHYAGVVRYNVSNWLEKNKDPLNDTVAACLKASKGNALLNEIWADYTTQEEASNAAKSGGQKKKGKSGSFMTVSMLYRESLNNLMSMLYKTHPHFIRCIIPNEKKKSGLLDAALVLNQLTCNGVLEGIRICRKGFPNRTLHADYVERYALLGAIESKSSPDPKQCAIKMLDRLVKEGSMKEEMFRIGLTKVFFKAGVLAHLEDLRDERLAFLITGLQAQIRWYCKAIDLKERRDLLAATKVIQYNVADWVHVMNWPWLLLFLNTMPLVRESKMEETMQQLKTDIEEFDRRLAGKKNERNELEQQLQKAIAEKGEILEAIKSSRSENTEAEDQIDRLTEQKEIMEKDLSETNAKLDVEQKKTAQEAEALKKIEETIGNMKKSVQDVELGKRKSAAEKAAKENQIRSLQDEVSQQQQTVVKLNKERKLQEEEAKKLTDEMNAQKERNEQNNRTKAKLEETLQDREVELESEKRNRADADKAKRKTEGDLRVRQETLEEIGNEKRDLETVLRKKDNELHAISTKLEDQQVVFARLSKQLKDDEAKLAADEGEIENERAAREKSDRARAEIQKEVIEMSARLEEQKNATATQIEAGKRQEAEIAKLRRELEENRLSNESTETSLRKKNSEGLAQLNDQIYSMRKMKIKAEKERAEKQKRLDEANAQLDILMKAKAEQERATKSLEEQANELQQSSEEHARKLQELTSLRNRTLNENNELVHRVEELEQQINAVSTTKAQVAQQLEATKRLADEEQKEKQTLASHTRNLQMEVNHLRATVEDEVSAKGDLLRQLSKANTEIEQWKAKFQDASFMPTEALEDLMKKHASKMLELEEAVDAANSKVGALEKIKSQLALDADEAHKEAERHAAIVEQMEKKQKAFEKVVGEWKRKVDDASNQLDVAQKECRTASADLFKEQSLNDNLNSQAEGIRRENEIVSRQIRELQAQLADGVKSVHEISARVRRLETEKDELQRALDEAEATLEAEETKVTRSQIELGQIREEIEKRFQEKEEEFVNIRKNHQRSLESVQVATEIERKHKGELQKIKKKLESDVSDLETALLHANAANEDAQRNIARYSEQISELQTVLEEEQQRREQFRVDFIASEKRLATAQAEKEELSTRLLQMERAKKQTESESNDARVQLDALVVQEADLSEIKKRVEADILIMRADIDETYTELTASEERSKSATLEAARLAEQLQQAQEKSQIAERERRTLEANIKELQAKIDETETAKLRSGQREISKLEHRMASLTSELEGEQRRYQDTMKTIKKQDRRIRELEFQVDEDKKRFTQMQETVDKLQSKIKSQKKLLDEAEEAANLHLRKFRSVSIAARNAEERAETAENGLQKIRSKAKLNLEAKHDNESGEASTH</sequence>
<dbReference type="PANTHER" id="PTHR13140:SF857">
    <property type="entry name" value="MYOSIN-11"/>
    <property type="match status" value="1"/>
</dbReference>
<dbReference type="GO" id="GO:0016020">
    <property type="term" value="C:membrane"/>
    <property type="evidence" value="ECO:0007669"/>
    <property type="project" value="TreeGrafter"/>
</dbReference>
<feature type="domain" description="Myosin motor" evidence="12">
    <location>
        <begin position="82"/>
        <end position="187"/>
    </location>
</feature>
<dbReference type="OrthoDB" id="6108017at2759"/>
<dbReference type="FunFam" id="3.40.850.10:FF:000101">
    <property type="entry name" value="Slow myosin heavy chain 2"/>
    <property type="match status" value="2"/>
</dbReference>
<dbReference type="InterPro" id="IPR001609">
    <property type="entry name" value="Myosin_head_motor_dom-like"/>
</dbReference>
<dbReference type="GO" id="GO:0060972">
    <property type="term" value="P:left/right pattern formation"/>
    <property type="evidence" value="ECO:0007669"/>
    <property type="project" value="UniProtKB-ARBA"/>
</dbReference>